<dbReference type="AlphaFoldDB" id="A0A1W4XCM8"/>
<evidence type="ECO:0000256" key="3">
    <source>
        <dbReference type="ARBA" id="ARBA00022840"/>
    </source>
</evidence>
<dbReference type="Gene3D" id="1.20.1200.10">
    <property type="entry name" value="Cobalamin adenosyltransferase-like"/>
    <property type="match status" value="1"/>
</dbReference>
<dbReference type="NCBIfam" id="TIGR00636">
    <property type="entry name" value="PduO_Nterm"/>
    <property type="match status" value="1"/>
</dbReference>
<dbReference type="Proteomes" id="UP000192223">
    <property type="component" value="Unplaced"/>
</dbReference>
<dbReference type="PANTHER" id="PTHR12213">
    <property type="entry name" value="CORRINOID ADENOSYLTRANSFERASE"/>
    <property type="match status" value="1"/>
</dbReference>
<keyword evidence="2 4" id="KW-0547">Nucleotide-binding</keyword>
<evidence type="ECO:0000256" key="1">
    <source>
        <dbReference type="ARBA" id="ARBA00022679"/>
    </source>
</evidence>
<evidence type="ECO:0000259" key="5">
    <source>
        <dbReference type="Pfam" id="PF01923"/>
    </source>
</evidence>
<name>A0A1W4XCM8_AGRPL</name>
<dbReference type="InterPro" id="IPR016030">
    <property type="entry name" value="CblAdoTrfase-like"/>
</dbReference>
<dbReference type="GeneID" id="108740384"/>
<gene>
    <name evidence="7" type="primary">LOC108740384</name>
</gene>
<keyword evidence="6" id="KW-1185">Reference proteome</keyword>
<dbReference type="Pfam" id="PF01923">
    <property type="entry name" value="Cob_adeno_trans"/>
    <property type="match status" value="1"/>
</dbReference>
<proteinExistence type="inferred from homology"/>
<keyword evidence="1 4" id="KW-0808">Transferase</keyword>
<dbReference type="InParanoid" id="A0A1W4XCM8"/>
<accession>A0A1W4XCM8</accession>
<dbReference type="RefSeq" id="XP_018330188.1">
    <property type="nucleotide sequence ID" value="XM_018474686.2"/>
</dbReference>
<reference evidence="7" key="1">
    <citation type="submission" date="2025-08" db="UniProtKB">
        <authorList>
            <consortium name="RefSeq"/>
        </authorList>
    </citation>
    <scope>IDENTIFICATION</scope>
    <source>
        <tissue evidence="7">Entire body</tissue>
    </source>
</reference>
<sequence length="232" mass="26482">MISKRFLPVRSIFSVSNFYNRYKRPQLVSYSTSNSNEPVYKEGDLGTSKVLTGEVLSKDHFIFNAIGATEELLSYLGLAREHALENNHEYCDKIKRIQTVIIDISTAISNFYGDKNKQNLSPNHKKELEDWIINYSKQLPPPEQYIIPGSGVASASLHVARAICRRTERVITPLVRDGGLDKEALIYLNRLADFLFTISRIAAKLDKRNESIYIPPKPDEKIQAQASYFRKK</sequence>
<evidence type="ECO:0000313" key="6">
    <source>
        <dbReference type="Proteomes" id="UP000192223"/>
    </source>
</evidence>
<dbReference type="GO" id="GO:0005524">
    <property type="term" value="F:ATP binding"/>
    <property type="evidence" value="ECO:0007669"/>
    <property type="project" value="UniProtKB-UniRule"/>
</dbReference>
<evidence type="ECO:0000256" key="2">
    <source>
        <dbReference type="ARBA" id="ARBA00022741"/>
    </source>
</evidence>
<evidence type="ECO:0000313" key="7">
    <source>
        <dbReference type="RefSeq" id="XP_018330188.1"/>
    </source>
</evidence>
<dbReference type="InterPro" id="IPR029499">
    <property type="entry name" value="PduO-typ"/>
</dbReference>
<dbReference type="InterPro" id="IPR036451">
    <property type="entry name" value="CblAdoTrfase-like_sf"/>
</dbReference>
<feature type="domain" description="Cobalamin adenosyltransferase-like" evidence="5">
    <location>
        <begin position="41"/>
        <end position="201"/>
    </location>
</feature>
<dbReference type="PANTHER" id="PTHR12213:SF0">
    <property type="entry name" value="CORRINOID ADENOSYLTRANSFERASE MMAB"/>
    <property type="match status" value="1"/>
</dbReference>
<dbReference type="KEGG" id="apln:108740384"/>
<dbReference type="OrthoDB" id="549173at2759"/>
<keyword evidence="3 4" id="KW-0067">ATP-binding</keyword>
<organism evidence="6 7">
    <name type="scientific">Agrilus planipennis</name>
    <name type="common">Emerald ash borer</name>
    <name type="synonym">Agrilus marcopoli</name>
    <dbReference type="NCBI Taxonomy" id="224129"/>
    <lineage>
        <taxon>Eukaryota</taxon>
        <taxon>Metazoa</taxon>
        <taxon>Ecdysozoa</taxon>
        <taxon>Arthropoda</taxon>
        <taxon>Hexapoda</taxon>
        <taxon>Insecta</taxon>
        <taxon>Pterygota</taxon>
        <taxon>Neoptera</taxon>
        <taxon>Endopterygota</taxon>
        <taxon>Coleoptera</taxon>
        <taxon>Polyphaga</taxon>
        <taxon>Elateriformia</taxon>
        <taxon>Buprestoidea</taxon>
        <taxon>Buprestidae</taxon>
        <taxon>Agrilinae</taxon>
        <taxon>Agrilus</taxon>
    </lineage>
</organism>
<dbReference type="SUPFAM" id="SSF89028">
    <property type="entry name" value="Cobalamin adenosyltransferase-like"/>
    <property type="match status" value="1"/>
</dbReference>
<comment type="similarity">
    <text evidence="4">Belongs to the Cob(I)alamin adenosyltransferase family.</text>
</comment>
<dbReference type="STRING" id="224129.A0A1W4XCM8"/>
<protein>
    <submittedName>
        <fullName evidence="7">Cob(I)yrinic acid a,c-diamide adenosyltransferase, mitochondrial</fullName>
    </submittedName>
</protein>
<dbReference type="GO" id="GO:0008817">
    <property type="term" value="F:corrinoid adenosyltransferase activity"/>
    <property type="evidence" value="ECO:0007669"/>
    <property type="project" value="TreeGrafter"/>
</dbReference>
<evidence type="ECO:0000256" key="4">
    <source>
        <dbReference type="RuleBase" id="RU366026"/>
    </source>
</evidence>